<dbReference type="AlphaFoldDB" id="A0A3D8JSH6"/>
<feature type="region of interest" description="Disordered" evidence="1">
    <location>
        <begin position="41"/>
        <end position="72"/>
    </location>
</feature>
<protein>
    <submittedName>
        <fullName evidence="2">Uncharacterized protein</fullName>
    </submittedName>
</protein>
<keyword evidence="3" id="KW-1185">Reference proteome</keyword>
<dbReference type="Proteomes" id="UP000256838">
    <property type="component" value="Unassembled WGS sequence"/>
</dbReference>
<proteinExistence type="predicted"/>
<evidence type="ECO:0000313" key="2">
    <source>
        <dbReference type="EMBL" id="RDU96073.1"/>
    </source>
</evidence>
<reference evidence="2 3" key="1">
    <citation type="submission" date="2018-08" db="EMBL/GenBank/DDBJ databases">
        <title>Paraburkholderia sp. DHOM06 isolated from forest soil.</title>
        <authorList>
            <person name="Gao Z.-H."/>
            <person name="Qiu L.-H."/>
        </authorList>
    </citation>
    <scope>NUCLEOTIDE SEQUENCE [LARGE SCALE GENOMIC DNA]</scope>
    <source>
        <strain evidence="2 3">DHOM06</strain>
    </source>
</reference>
<comment type="caution">
    <text evidence="2">The sequence shown here is derived from an EMBL/GenBank/DDBJ whole genome shotgun (WGS) entry which is preliminary data.</text>
</comment>
<gene>
    <name evidence="2" type="ORF">DWV00_25875</name>
</gene>
<organism evidence="2 3">
    <name type="scientific">Trinickia dinghuensis</name>
    <dbReference type="NCBI Taxonomy" id="2291023"/>
    <lineage>
        <taxon>Bacteria</taxon>
        <taxon>Pseudomonadati</taxon>
        <taxon>Pseudomonadota</taxon>
        <taxon>Betaproteobacteria</taxon>
        <taxon>Burkholderiales</taxon>
        <taxon>Burkholderiaceae</taxon>
        <taxon>Trinickia</taxon>
    </lineage>
</organism>
<evidence type="ECO:0000256" key="1">
    <source>
        <dbReference type="SAM" id="MobiDB-lite"/>
    </source>
</evidence>
<accession>A0A3D8JSH6</accession>
<sequence>MTGAMVGNFVMVGVGTAILEPIDTASGAAYAYPKEITVSFGQPAPSKAAPDTGKATPIDSTAAIDTPAPPAK</sequence>
<name>A0A3D8JSH6_9BURK</name>
<dbReference type="EMBL" id="QRGA01000016">
    <property type="protein sequence ID" value="RDU96073.1"/>
    <property type="molecule type" value="Genomic_DNA"/>
</dbReference>
<evidence type="ECO:0000313" key="3">
    <source>
        <dbReference type="Proteomes" id="UP000256838"/>
    </source>
</evidence>